<dbReference type="Proteomes" id="UP000198822">
    <property type="component" value="Chromosome I"/>
</dbReference>
<evidence type="ECO:0000313" key="3">
    <source>
        <dbReference type="EMBL" id="SDH10893.1"/>
    </source>
</evidence>
<dbReference type="InterPro" id="IPR057446">
    <property type="entry name" value="PH_bac"/>
</dbReference>
<organism evidence="3 4">
    <name type="scientific">Agrococcus jejuensis</name>
    <dbReference type="NCBI Taxonomy" id="399736"/>
    <lineage>
        <taxon>Bacteria</taxon>
        <taxon>Bacillati</taxon>
        <taxon>Actinomycetota</taxon>
        <taxon>Actinomycetes</taxon>
        <taxon>Micrococcales</taxon>
        <taxon>Microbacteriaceae</taxon>
        <taxon>Agrococcus</taxon>
    </lineage>
</organism>
<keyword evidence="1" id="KW-0812">Transmembrane</keyword>
<sequence length="165" mass="17650">MSYETFILLSAVLVAVLLGAGVLGWLARRRRHRDLVAPQAPDGFKAVLDAPILYVATTTAGDPYDRVAVHGLGFRARGRIAVGPSGVVLDLPGTAVLVPVADILGVERATWTIDRVVEPGGLIRITWRLGDRELDTYLRVTERDEPVLAAIQDIQPHPTASGAAA</sequence>
<gene>
    <name evidence="3" type="ORF">SAMN04489720_0065</name>
</gene>
<dbReference type="STRING" id="399736.SAMN04489720_0065"/>
<dbReference type="Pfam" id="PF25362">
    <property type="entry name" value="bPH_11"/>
    <property type="match status" value="1"/>
</dbReference>
<feature type="transmembrane region" description="Helical" evidence="1">
    <location>
        <begin position="6"/>
        <end position="27"/>
    </location>
</feature>
<accession>A0A1G7ZQ94</accession>
<evidence type="ECO:0000313" key="4">
    <source>
        <dbReference type="Proteomes" id="UP000198822"/>
    </source>
</evidence>
<feature type="domain" description="PH" evidence="2">
    <location>
        <begin position="38"/>
        <end position="145"/>
    </location>
</feature>
<dbReference type="OrthoDB" id="3826692at2"/>
<evidence type="ECO:0000256" key="1">
    <source>
        <dbReference type="SAM" id="Phobius"/>
    </source>
</evidence>
<protein>
    <recommendedName>
        <fullName evidence="2">PH domain-containing protein</fullName>
    </recommendedName>
</protein>
<dbReference type="EMBL" id="LT629695">
    <property type="protein sequence ID" value="SDH10893.1"/>
    <property type="molecule type" value="Genomic_DNA"/>
</dbReference>
<evidence type="ECO:0000259" key="2">
    <source>
        <dbReference type="Pfam" id="PF25362"/>
    </source>
</evidence>
<reference evidence="4" key="1">
    <citation type="submission" date="2016-10" db="EMBL/GenBank/DDBJ databases">
        <authorList>
            <person name="Varghese N."/>
            <person name="Submissions S."/>
        </authorList>
    </citation>
    <scope>NUCLEOTIDE SEQUENCE [LARGE SCALE GENOMIC DNA]</scope>
    <source>
        <strain evidence="4">DSM 22002</strain>
    </source>
</reference>
<proteinExistence type="predicted"/>
<dbReference type="AlphaFoldDB" id="A0A1G7ZQ94"/>
<name>A0A1G7ZQ94_9MICO</name>
<keyword evidence="1" id="KW-0472">Membrane</keyword>
<keyword evidence="1" id="KW-1133">Transmembrane helix</keyword>
<keyword evidence="4" id="KW-1185">Reference proteome</keyword>
<dbReference type="RefSeq" id="WP_092501471.1">
    <property type="nucleotide sequence ID" value="NZ_LT629695.1"/>
</dbReference>